<keyword evidence="2" id="KW-1185">Reference proteome</keyword>
<accession>A0A0D3EQY5</accession>
<reference evidence="1" key="1">
    <citation type="journal article" date="2009" name="Rice">
        <title>De Novo Next Generation Sequencing of Plant Genomes.</title>
        <authorList>
            <person name="Rounsley S."/>
            <person name="Marri P.R."/>
            <person name="Yu Y."/>
            <person name="He R."/>
            <person name="Sisneros N."/>
            <person name="Goicoechea J.L."/>
            <person name="Lee S.J."/>
            <person name="Angelova A."/>
            <person name="Kudrna D."/>
            <person name="Luo M."/>
            <person name="Affourtit J."/>
            <person name="Desany B."/>
            <person name="Knight J."/>
            <person name="Niazi F."/>
            <person name="Egholm M."/>
            <person name="Wing R.A."/>
        </authorList>
    </citation>
    <scope>NUCLEOTIDE SEQUENCE [LARGE SCALE GENOMIC DNA]</scope>
    <source>
        <strain evidence="1">cv. IRGC 105608</strain>
    </source>
</reference>
<evidence type="ECO:0000313" key="2">
    <source>
        <dbReference type="Proteomes" id="UP000026960"/>
    </source>
</evidence>
<evidence type="ECO:0000313" key="1">
    <source>
        <dbReference type="EnsemblPlants" id="OBART01G21870.1"/>
    </source>
</evidence>
<proteinExistence type="predicted"/>
<dbReference type="PROSITE" id="PS51257">
    <property type="entry name" value="PROKAR_LIPOPROTEIN"/>
    <property type="match status" value="1"/>
</dbReference>
<organism evidence="1">
    <name type="scientific">Oryza barthii</name>
    <dbReference type="NCBI Taxonomy" id="65489"/>
    <lineage>
        <taxon>Eukaryota</taxon>
        <taxon>Viridiplantae</taxon>
        <taxon>Streptophyta</taxon>
        <taxon>Embryophyta</taxon>
        <taxon>Tracheophyta</taxon>
        <taxon>Spermatophyta</taxon>
        <taxon>Magnoliopsida</taxon>
        <taxon>Liliopsida</taxon>
        <taxon>Poales</taxon>
        <taxon>Poaceae</taxon>
        <taxon>BOP clade</taxon>
        <taxon>Oryzoideae</taxon>
        <taxon>Oryzeae</taxon>
        <taxon>Oryzinae</taxon>
        <taxon>Oryza</taxon>
    </lineage>
</organism>
<dbReference type="Gene3D" id="3.10.10.10">
    <property type="entry name" value="HIV Type 1 Reverse Transcriptase, subunit A, domain 1"/>
    <property type="match status" value="1"/>
</dbReference>
<name>A0A0D3EQY5_9ORYZ</name>
<dbReference type="Gramene" id="OBART01G21870.1">
    <property type="protein sequence ID" value="OBART01G21870.1"/>
    <property type="gene ID" value="OBART01G21870"/>
</dbReference>
<sequence length="82" mass="9021">MPCSRAANSFTVATACTGGPCATVGVEEKRNHINMTNKTNYAPYIPQTMMHGSFMTSIEDEKKTTFITPFGVFCYVKMPFGL</sequence>
<reference evidence="1" key="2">
    <citation type="submission" date="2015-03" db="UniProtKB">
        <authorList>
            <consortium name="EnsemblPlants"/>
        </authorList>
    </citation>
    <scope>IDENTIFICATION</scope>
</reference>
<protein>
    <submittedName>
        <fullName evidence="1">Uncharacterized protein</fullName>
    </submittedName>
</protein>
<dbReference type="HOGENOM" id="CLU_194808_0_0_1"/>
<dbReference type="EnsemblPlants" id="OBART01G21870.1">
    <property type="protein sequence ID" value="OBART01G21870.1"/>
    <property type="gene ID" value="OBART01G21870"/>
</dbReference>
<dbReference type="PaxDb" id="65489-OBART01G21870.1"/>
<dbReference type="AlphaFoldDB" id="A0A0D3EQY5"/>
<dbReference type="Proteomes" id="UP000026960">
    <property type="component" value="Chromosome 1"/>
</dbReference>